<protein>
    <submittedName>
        <fullName evidence="2">Uncharacterized protein</fullName>
    </submittedName>
</protein>
<reference evidence="2 3" key="1">
    <citation type="submission" date="2016-06" db="EMBL/GenBank/DDBJ databases">
        <title>Microsymbionts genomes from the relict species Vavilovia formosa.</title>
        <authorList>
            <person name="Chirak E."/>
            <person name="Kimeklis A."/>
            <person name="Andronov E."/>
        </authorList>
    </citation>
    <scope>NUCLEOTIDE SEQUENCE [LARGE SCALE GENOMIC DNA]</scope>
    <source>
        <strain evidence="2 3">Vaf10</strain>
        <plasmid evidence="3">Plasmid unnamed1</plasmid>
    </source>
</reference>
<feature type="region of interest" description="Disordered" evidence="1">
    <location>
        <begin position="96"/>
        <end position="120"/>
    </location>
</feature>
<sequence length="329" mass="36354">MLLIMRHAGGLDDLVAVELLVTPIAIGMHHAAEVCEVVSRMHALAVRAIVISDGTGSGGLIATAVEDVDPDPAGFCLAPSGVENIDGGIVRMYSVKRGDMGPDSKDERRKQTRYAADPVSHYGSGDVYPQPIVHLGQAVERDVIVEFGDHDMGEQSRSGFAALDRQGWHLARHRRIALPADHALFDMADNLDRRRHVLQHLDHPVGGLQERRATTGRAIAGGRIDQFFGGKTIGQWFALRLVRRVVQLRQRSFPGAHFSLGTAGLNLLQHQFELLYLPVDLFRRRAMLPVSEQFQLCPQQPDYGVALDDLGFLLLKFRRLFCDECAQSS</sequence>
<name>A0A1B1CJF3_RHILE</name>
<dbReference type="AlphaFoldDB" id="A0A1B1CJF3"/>
<feature type="compositionally biased region" description="Basic and acidic residues" evidence="1">
    <location>
        <begin position="96"/>
        <end position="109"/>
    </location>
</feature>
<accession>A0A1B1CJF3</accession>
<keyword evidence="2" id="KW-0614">Plasmid</keyword>
<organism evidence="2 3">
    <name type="scientific">Rhizobium leguminosarum</name>
    <dbReference type="NCBI Taxonomy" id="384"/>
    <lineage>
        <taxon>Bacteria</taxon>
        <taxon>Pseudomonadati</taxon>
        <taxon>Pseudomonadota</taxon>
        <taxon>Alphaproteobacteria</taxon>
        <taxon>Hyphomicrobiales</taxon>
        <taxon>Rhizobiaceae</taxon>
        <taxon>Rhizobium/Agrobacterium group</taxon>
        <taxon>Rhizobium</taxon>
    </lineage>
</organism>
<evidence type="ECO:0000256" key="1">
    <source>
        <dbReference type="SAM" id="MobiDB-lite"/>
    </source>
</evidence>
<dbReference type="Proteomes" id="UP000092691">
    <property type="component" value="Plasmid unnamed1"/>
</dbReference>
<geneLocation type="plasmid" evidence="2 3">
    <name>unnamed1</name>
</geneLocation>
<proteinExistence type="predicted"/>
<gene>
    <name evidence="2" type="ORF">BA011_29640</name>
</gene>
<evidence type="ECO:0000313" key="2">
    <source>
        <dbReference type="EMBL" id="ANP89856.1"/>
    </source>
</evidence>
<evidence type="ECO:0000313" key="3">
    <source>
        <dbReference type="Proteomes" id="UP000092691"/>
    </source>
</evidence>
<dbReference type="EMBL" id="CP016287">
    <property type="protein sequence ID" value="ANP89856.1"/>
    <property type="molecule type" value="Genomic_DNA"/>
</dbReference>